<keyword evidence="3" id="KW-1185">Reference proteome</keyword>
<evidence type="ECO:0000313" key="2">
    <source>
        <dbReference type="EMBL" id="KAA1116401.1"/>
    </source>
</evidence>
<gene>
    <name evidence="2" type="ORF">PGT21_012872</name>
    <name evidence="1" type="ORF">PGTUg99_019546</name>
</gene>
<evidence type="ECO:0000313" key="4">
    <source>
        <dbReference type="Proteomes" id="UP000325313"/>
    </source>
</evidence>
<name>A0A5B0MCA4_PUCGR</name>
<evidence type="ECO:0000313" key="1">
    <source>
        <dbReference type="EMBL" id="KAA1073899.1"/>
    </source>
</evidence>
<dbReference type="Proteomes" id="UP000324748">
    <property type="component" value="Unassembled WGS sequence"/>
</dbReference>
<protein>
    <submittedName>
        <fullName evidence="1">Uncharacterized protein</fullName>
    </submittedName>
</protein>
<reference evidence="3 4" key="1">
    <citation type="submission" date="2019-05" db="EMBL/GenBank/DDBJ databases">
        <title>Emergence of the Ug99 lineage of the wheat stem rust pathogen through somatic hybridization.</title>
        <authorList>
            <person name="Li F."/>
            <person name="Upadhyaya N.M."/>
            <person name="Sperschneider J."/>
            <person name="Matny O."/>
            <person name="Nguyen-Phuc H."/>
            <person name="Mago R."/>
            <person name="Raley C."/>
            <person name="Miller M.E."/>
            <person name="Silverstein K.A.T."/>
            <person name="Henningsen E."/>
            <person name="Hirsch C.D."/>
            <person name="Visser B."/>
            <person name="Pretorius Z.A."/>
            <person name="Steffenson B.J."/>
            <person name="Schwessinger B."/>
            <person name="Dodds P.N."/>
            <person name="Figueroa M."/>
        </authorList>
    </citation>
    <scope>NUCLEOTIDE SEQUENCE [LARGE SCALE GENOMIC DNA]</scope>
    <source>
        <strain evidence="2">21-0</strain>
        <strain evidence="1 4">Ug99</strain>
    </source>
</reference>
<dbReference type="AlphaFoldDB" id="A0A5B0MCA4"/>
<dbReference type="Proteomes" id="UP000325313">
    <property type="component" value="Unassembled WGS sequence"/>
</dbReference>
<dbReference type="EMBL" id="VSWC01000003">
    <property type="protein sequence ID" value="KAA1116401.1"/>
    <property type="molecule type" value="Genomic_DNA"/>
</dbReference>
<dbReference type="EMBL" id="VDEP01000474">
    <property type="protein sequence ID" value="KAA1073899.1"/>
    <property type="molecule type" value="Genomic_DNA"/>
</dbReference>
<accession>A0A5B0MCA4</accession>
<sequence>MAILRGAGTPVDRHIFVETKTKLTPEMTEASRALLDLDPPRVRRFLTNLSDDRTELWVHSPFSQNREEGVSRLLERIEPIDPLTLEPNHPTLATVACRVCDLTYYPH</sequence>
<proteinExistence type="predicted"/>
<evidence type="ECO:0000313" key="3">
    <source>
        <dbReference type="Proteomes" id="UP000324748"/>
    </source>
</evidence>
<organism evidence="1 4">
    <name type="scientific">Puccinia graminis f. sp. tritici</name>
    <dbReference type="NCBI Taxonomy" id="56615"/>
    <lineage>
        <taxon>Eukaryota</taxon>
        <taxon>Fungi</taxon>
        <taxon>Dikarya</taxon>
        <taxon>Basidiomycota</taxon>
        <taxon>Pucciniomycotina</taxon>
        <taxon>Pucciniomycetes</taxon>
        <taxon>Pucciniales</taxon>
        <taxon>Pucciniaceae</taxon>
        <taxon>Puccinia</taxon>
    </lineage>
</organism>
<comment type="caution">
    <text evidence="1">The sequence shown here is derived from an EMBL/GenBank/DDBJ whole genome shotgun (WGS) entry which is preliminary data.</text>
</comment>